<comment type="similarity">
    <text evidence="2">Belongs to the chromate ion transporter (CHR) (TC 2.A.51) family.</text>
</comment>
<proteinExistence type="inferred from homology"/>
<evidence type="ECO:0000256" key="5">
    <source>
        <dbReference type="ARBA" id="ARBA00022989"/>
    </source>
</evidence>
<keyword evidence="3" id="KW-1003">Cell membrane</keyword>
<reference evidence="8 9" key="1">
    <citation type="submission" date="2022-03" db="EMBL/GenBank/DDBJ databases">
        <title>Complete genome sequence of Lysobacter capsici VKM B-2533 and Lysobacter gummosus 10.1.1, promising sources of lytic agents.</title>
        <authorList>
            <person name="Tarlachkov S.V."/>
            <person name="Kudryakova I.V."/>
            <person name="Afoshin A.S."/>
            <person name="Leontyevskaya E.A."/>
            <person name="Leontyevskaya N.V."/>
        </authorList>
    </citation>
    <scope>NUCLEOTIDE SEQUENCE [LARGE SCALE GENOMIC DNA]</scope>
    <source>
        <strain evidence="8 9">10.1.1</strain>
    </source>
</reference>
<dbReference type="EMBL" id="CP093547">
    <property type="protein sequence ID" value="UNP28453.1"/>
    <property type="molecule type" value="Genomic_DNA"/>
</dbReference>
<keyword evidence="5 7" id="KW-1133">Transmembrane helix</keyword>
<feature type="transmembrane region" description="Helical" evidence="7">
    <location>
        <begin position="335"/>
        <end position="356"/>
    </location>
</feature>
<dbReference type="Proteomes" id="UP000829194">
    <property type="component" value="Chromosome"/>
</dbReference>
<dbReference type="NCBIfam" id="TIGR00937">
    <property type="entry name" value="2A51"/>
    <property type="match status" value="1"/>
</dbReference>
<feature type="transmembrane region" description="Helical" evidence="7">
    <location>
        <begin position="150"/>
        <end position="168"/>
    </location>
</feature>
<dbReference type="PANTHER" id="PTHR33567:SF3">
    <property type="entry name" value="CHROMATE ION TRANSPORTER (EUROFUNG)"/>
    <property type="match status" value="1"/>
</dbReference>
<evidence type="ECO:0000256" key="2">
    <source>
        <dbReference type="ARBA" id="ARBA00005262"/>
    </source>
</evidence>
<dbReference type="PIRSF" id="PIRSF004810">
    <property type="entry name" value="ChrA"/>
    <property type="match status" value="1"/>
</dbReference>
<evidence type="ECO:0000256" key="6">
    <source>
        <dbReference type="ARBA" id="ARBA00023136"/>
    </source>
</evidence>
<dbReference type="Pfam" id="PF02417">
    <property type="entry name" value="Chromate_transp"/>
    <property type="match status" value="2"/>
</dbReference>
<feature type="transmembrane region" description="Helical" evidence="7">
    <location>
        <begin position="20"/>
        <end position="40"/>
    </location>
</feature>
<gene>
    <name evidence="8" type="primary">chrA</name>
    <name evidence="8" type="ORF">MOV92_18415</name>
</gene>
<keyword evidence="9" id="KW-1185">Reference proteome</keyword>
<accession>A0ABY3X7A1</accession>
<dbReference type="InterPro" id="IPR003370">
    <property type="entry name" value="Chromate_transpt"/>
</dbReference>
<sequence length="407" mass="41404">MSDIAPKDALSPGSASEVFRVFLGLGLTSFGGPIAHLAYFRQEFVTRRGWLDDARFAQLLSVCQFLPGPASSQMGFAIGLFRGGWLGALAAFIAFTLPSALLMVGFAALAPQLGHGVGAAAVHGLKLVAVVVVAHGLLGMVRQLAPDATRALIAAGAAALIVATGSAWMQLIAIALGGMLGTLVCRRAAAGAVAAFPIRYGSRGGIVFLGVFLLGLCGALMWPSASEPTTAGLAAAFYRAGALVFGGGHVVLPLLQESVVKSGWMGADSFLSGYGAAQAMPGPMFSLAAFLGAEVPLNSSPLVGAAVALLAVFIPGFLLLLAVLPIWGRLVQRPWAANAMAGVNAAVVGLLIAAFYDPVLTEGVRGLTDIAVAVIGFSLLAAVRVSALWVVLWCVAASIAANLAGWS</sequence>
<feature type="transmembrane region" description="Helical" evidence="7">
    <location>
        <begin position="205"/>
        <end position="224"/>
    </location>
</feature>
<evidence type="ECO:0000313" key="9">
    <source>
        <dbReference type="Proteomes" id="UP000829194"/>
    </source>
</evidence>
<evidence type="ECO:0000256" key="7">
    <source>
        <dbReference type="SAM" id="Phobius"/>
    </source>
</evidence>
<feature type="transmembrane region" description="Helical" evidence="7">
    <location>
        <begin position="302"/>
        <end position="323"/>
    </location>
</feature>
<dbReference type="InterPro" id="IPR014047">
    <property type="entry name" value="Chr_Tranpt_l_chain"/>
</dbReference>
<feature type="transmembrane region" description="Helical" evidence="7">
    <location>
        <begin position="371"/>
        <end position="404"/>
    </location>
</feature>
<evidence type="ECO:0000313" key="8">
    <source>
        <dbReference type="EMBL" id="UNP28453.1"/>
    </source>
</evidence>
<feature type="transmembrane region" description="Helical" evidence="7">
    <location>
        <begin position="236"/>
        <end position="255"/>
    </location>
</feature>
<comment type="subcellular location">
    <subcellularLocation>
        <location evidence="1">Cell membrane</location>
        <topology evidence="1">Multi-pass membrane protein</topology>
    </subcellularLocation>
</comment>
<feature type="transmembrane region" description="Helical" evidence="7">
    <location>
        <begin position="84"/>
        <end position="110"/>
    </location>
</feature>
<evidence type="ECO:0000256" key="1">
    <source>
        <dbReference type="ARBA" id="ARBA00004651"/>
    </source>
</evidence>
<organism evidence="8 9">
    <name type="scientific">Lysobacter gummosus</name>
    <dbReference type="NCBI Taxonomy" id="262324"/>
    <lineage>
        <taxon>Bacteria</taxon>
        <taxon>Pseudomonadati</taxon>
        <taxon>Pseudomonadota</taxon>
        <taxon>Gammaproteobacteria</taxon>
        <taxon>Lysobacterales</taxon>
        <taxon>Lysobacteraceae</taxon>
        <taxon>Lysobacter</taxon>
    </lineage>
</organism>
<evidence type="ECO:0000256" key="4">
    <source>
        <dbReference type="ARBA" id="ARBA00022692"/>
    </source>
</evidence>
<feature type="transmembrane region" description="Helical" evidence="7">
    <location>
        <begin position="116"/>
        <end position="138"/>
    </location>
</feature>
<protein>
    <submittedName>
        <fullName evidence="8">Chromate efflux transporter</fullName>
    </submittedName>
</protein>
<name>A0ABY3X7A1_9GAMM</name>
<keyword evidence="4 7" id="KW-0812">Transmembrane</keyword>
<evidence type="ECO:0000256" key="3">
    <source>
        <dbReference type="ARBA" id="ARBA00022475"/>
    </source>
</evidence>
<dbReference type="PANTHER" id="PTHR33567">
    <property type="entry name" value="CHROMATE ION TRANSPORTER (EUROFUNG)"/>
    <property type="match status" value="1"/>
</dbReference>
<keyword evidence="6 7" id="KW-0472">Membrane</keyword>
<dbReference type="RefSeq" id="WP_057944033.1">
    <property type="nucleotide sequence ID" value="NZ_CP011131.1"/>
</dbReference>